<feature type="domain" description="SSD" evidence="7">
    <location>
        <begin position="266"/>
        <end position="391"/>
    </location>
</feature>
<dbReference type="GO" id="GO:0005886">
    <property type="term" value="C:plasma membrane"/>
    <property type="evidence" value="ECO:0007669"/>
    <property type="project" value="UniProtKB-SubCell"/>
</dbReference>
<feature type="transmembrane region" description="Helical" evidence="6">
    <location>
        <begin position="239"/>
        <end position="258"/>
    </location>
</feature>
<dbReference type="PANTHER" id="PTHR33406">
    <property type="entry name" value="MEMBRANE PROTEIN MJ1562-RELATED"/>
    <property type="match status" value="1"/>
</dbReference>
<feature type="transmembrane region" description="Helical" evidence="6">
    <location>
        <begin position="366"/>
        <end position="388"/>
    </location>
</feature>
<feature type="transmembrane region" description="Helical" evidence="6">
    <location>
        <begin position="654"/>
        <end position="676"/>
    </location>
</feature>
<evidence type="ECO:0000256" key="6">
    <source>
        <dbReference type="SAM" id="Phobius"/>
    </source>
</evidence>
<feature type="transmembrane region" description="Helical" evidence="6">
    <location>
        <begin position="293"/>
        <end position="316"/>
    </location>
</feature>
<dbReference type="InterPro" id="IPR004869">
    <property type="entry name" value="MMPL_dom"/>
</dbReference>
<dbReference type="SUPFAM" id="SSF82866">
    <property type="entry name" value="Multidrug efflux transporter AcrB transmembrane domain"/>
    <property type="match status" value="2"/>
</dbReference>
<dbReference type="Proteomes" id="UP001057580">
    <property type="component" value="Chromosome"/>
</dbReference>
<evidence type="ECO:0000256" key="3">
    <source>
        <dbReference type="ARBA" id="ARBA00022692"/>
    </source>
</evidence>
<dbReference type="GeneID" id="74943050"/>
<evidence type="ECO:0000256" key="1">
    <source>
        <dbReference type="ARBA" id="ARBA00004651"/>
    </source>
</evidence>
<keyword evidence="9" id="KW-1185">Reference proteome</keyword>
<dbReference type="AlphaFoldDB" id="A0A9E7U6V1"/>
<feature type="transmembrane region" description="Helical" evidence="6">
    <location>
        <begin position="758"/>
        <end position="777"/>
    </location>
</feature>
<feature type="domain" description="SSD" evidence="7">
    <location>
        <begin position="649"/>
        <end position="809"/>
    </location>
</feature>
<dbReference type="RefSeq" id="WP_260591766.1">
    <property type="nucleotide sequence ID" value="NZ_CP104003.1"/>
</dbReference>
<feature type="transmembrane region" description="Helical" evidence="6">
    <location>
        <begin position="682"/>
        <end position="699"/>
    </location>
</feature>
<protein>
    <submittedName>
        <fullName evidence="8">MMPL family transporter</fullName>
    </submittedName>
</protein>
<organism evidence="8 9">
    <name type="scientific">Salinirubellus salinus</name>
    <dbReference type="NCBI Taxonomy" id="1364945"/>
    <lineage>
        <taxon>Archaea</taxon>
        <taxon>Methanobacteriati</taxon>
        <taxon>Methanobacteriota</taxon>
        <taxon>Stenosarchaea group</taxon>
        <taxon>Halobacteria</taxon>
        <taxon>Halobacteriales</taxon>
        <taxon>Natronomonadaceae</taxon>
        <taxon>Salinirubellus</taxon>
    </lineage>
</organism>
<feature type="transmembrane region" description="Helical" evidence="6">
    <location>
        <begin position="706"/>
        <end position="724"/>
    </location>
</feature>
<dbReference type="EMBL" id="CP104003">
    <property type="protein sequence ID" value="UWM52771.1"/>
    <property type="molecule type" value="Genomic_DNA"/>
</dbReference>
<keyword evidence="3 6" id="KW-0812">Transmembrane</keyword>
<feature type="transmembrane region" description="Helical" evidence="6">
    <location>
        <begin position="337"/>
        <end position="354"/>
    </location>
</feature>
<comment type="subcellular location">
    <subcellularLocation>
        <location evidence="1">Cell membrane</location>
        <topology evidence="1">Multi-pass membrane protein</topology>
    </subcellularLocation>
</comment>
<keyword evidence="5 6" id="KW-0472">Membrane</keyword>
<reference evidence="8" key="1">
    <citation type="submission" date="2022-09" db="EMBL/GenBank/DDBJ databases">
        <title>Diverse halophilic archaea isolated from saline environments.</title>
        <authorList>
            <person name="Cui H.-L."/>
        </authorList>
    </citation>
    <scope>NUCLEOTIDE SEQUENCE</scope>
    <source>
        <strain evidence="8">ZS-35-S2</strain>
    </source>
</reference>
<feature type="transmembrane region" description="Helical" evidence="6">
    <location>
        <begin position="265"/>
        <end position="287"/>
    </location>
</feature>
<evidence type="ECO:0000313" key="8">
    <source>
        <dbReference type="EMBL" id="UWM52771.1"/>
    </source>
</evidence>
<evidence type="ECO:0000256" key="4">
    <source>
        <dbReference type="ARBA" id="ARBA00022989"/>
    </source>
</evidence>
<proteinExistence type="predicted"/>
<evidence type="ECO:0000256" key="2">
    <source>
        <dbReference type="ARBA" id="ARBA00022475"/>
    </source>
</evidence>
<dbReference type="InterPro" id="IPR050545">
    <property type="entry name" value="Mycobact_MmpL"/>
</dbReference>
<keyword evidence="4 6" id="KW-1133">Transmembrane helix</keyword>
<keyword evidence="2" id="KW-1003">Cell membrane</keyword>
<evidence type="ECO:0000256" key="5">
    <source>
        <dbReference type="ARBA" id="ARBA00023136"/>
    </source>
</evidence>
<name>A0A9E7U6V1_9EURY</name>
<dbReference type="Pfam" id="PF03176">
    <property type="entry name" value="MMPL"/>
    <property type="match status" value="2"/>
</dbReference>
<gene>
    <name evidence="8" type="ORF">N0B31_11470</name>
</gene>
<dbReference type="InterPro" id="IPR000731">
    <property type="entry name" value="SSD"/>
</dbReference>
<dbReference type="PROSITE" id="PS50156">
    <property type="entry name" value="SSD"/>
    <property type="match status" value="2"/>
</dbReference>
<evidence type="ECO:0000313" key="9">
    <source>
        <dbReference type="Proteomes" id="UP001057580"/>
    </source>
</evidence>
<feature type="transmembrane region" description="Helical" evidence="6">
    <location>
        <begin position="784"/>
        <end position="810"/>
    </location>
</feature>
<dbReference type="KEGG" id="ssai:N0B31_11470"/>
<dbReference type="Gene3D" id="1.20.1640.10">
    <property type="entry name" value="Multidrug efflux transporter AcrB transmembrane domain"/>
    <property type="match status" value="2"/>
</dbReference>
<dbReference type="PANTHER" id="PTHR33406:SF13">
    <property type="entry name" value="MEMBRANE PROTEIN YDFJ"/>
    <property type="match status" value="1"/>
</dbReference>
<evidence type="ECO:0000259" key="7">
    <source>
        <dbReference type="PROSITE" id="PS50156"/>
    </source>
</evidence>
<feature type="transmembrane region" description="Helical" evidence="6">
    <location>
        <begin position="21"/>
        <end position="38"/>
    </location>
</feature>
<sequence length="816" mass="85481">MVDVEPLLERADALIVGRPKVVILAFFVLTLAFAGGLANTATEAGTDQFVEGNEAQEAFEDINENFGGSTFATDTGTTQLIQSSENVLSKPELLRMLEIQRDAQVREDLRVVGTTSAAGIVAQQLDPSATTLKAQIQAVETASPTQIDNAVGRAAEIQGFSSTLSDDFNPTAASASATTGVITHEVPAGVSGSAGTGGTSPLTAVQQEVAHIAETAGGDVTVFGSGIISAELSGVVGDSLAIVVPAASLLIFAFLVYAYRDPIDLLLGITALVMTIIWTFGFMGWAGIPFGQILIAVPVLLLAVGIDFGIHAVNRYREERIEGRGVSESMKTTTDQLLVAFFIVTGTTVLGFGANLVSDLPPIRDFGLVSAIGIVFTFLIFGVFLPSAKLWADQLRERYGLPTFGQRPIGAEGSVLSRALAGGVTIAKRAPKAFLLIILVTSVAAAGYGTGLDTSFSQEDFLPPEEQPAYVEVLPEGLAPGEYTVTQTLNFLEDNFESAQGSSVTVYIEAPLRQDNTLEQLHDASADPPDAFVSEGRRAEVNSIVGVIQQQAARDPEFAALVERNDLNDNGVPDNNLEQVYDALLETPARGQALNFITEDYTSTQLRFSVEADATDAEITTAAQSVADRIRLGGVATGQTVVFKAISDTLLNSALVSLLAALAATAVFLVFIYWVLEGRPSLGIVNLVPIVATVALLAGSMRALDIPLNALTATILSIAIGLGIDYSAHIVHRFAEEYEAGGDLFGALDKTVRGTGGALMGSMLTTSSGTAVLALAITPVLGQFGLVIALSVFLSFATAVLITPSTVAVWSEVTSA</sequence>
<accession>A0A9E7U6V1</accession>